<dbReference type="InterPro" id="IPR003604">
    <property type="entry name" value="Matrin/U1-like-C_Znf_C2H2"/>
</dbReference>
<feature type="region of interest" description="Disordered" evidence="14">
    <location>
        <begin position="92"/>
        <end position="137"/>
    </location>
</feature>
<keyword evidence="7" id="KW-0862">Zinc</keyword>
<dbReference type="GeneID" id="109544400"/>
<dbReference type="GO" id="GO:0043021">
    <property type="term" value="F:ribonucleoprotein complex binding"/>
    <property type="evidence" value="ECO:0007669"/>
    <property type="project" value="UniProtKB-ARBA"/>
</dbReference>
<dbReference type="GO" id="GO:0003676">
    <property type="term" value="F:nucleic acid binding"/>
    <property type="evidence" value="ECO:0007669"/>
    <property type="project" value="InterPro"/>
</dbReference>
<evidence type="ECO:0000256" key="11">
    <source>
        <dbReference type="ARBA" id="ARBA00065398"/>
    </source>
</evidence>
<feature type="region of interest" description="Disordered" evidence="14">
    <location>
        <begin position="1"/>
        <end position="21"/>
    </location>
</feature>
<evidence type="ECO:0000256" key="8">
    <source>
        <dbReference type="ARBA" id="ARBA00023242"/>
    </source>
</evidence>
<dbReference type="InterPro" id="IPR013087">
    <property type="entry name" value="Znf_C2H2_type"/>
</dbReference>
<accession>J3JWU7</accession>
<comment type="function">
    <text evidence="10">Involved in pre-60S ribosomal particles maturation by promoting the nuclear export of the 60S ribosome.</text>
</comment>
<dbReference type="OrthoDB" id="24683at2759"/>
<protein>
    <recommendedName>
        <fullName evidence="12">Zinc finger protein 593 homolog</fullName>
    </recommendedName>
</protein>
<evidence type="ECO:0000256" key="3">
    <source>
        <dbReference type="ARBA" id="ARBA00022490"/>
    </source>
</evidence>
<dbReference type="GO" id="GO:0005737">
    <property type="term" value="C:cytoplasm"/>
    <property type="evidence" value="ECO:0007669"/>
    <property type="project" value="UniProtKB-SubCell"/>
</dbReference>
<dbReference type="Gene3D" id="3.30.160.60">
    <property type="entry name" value="Classic Zinc Finger"/>
    <property type="match status" value="1"/>
</dbReference>
<dbReference type="SUPFAM" id="SSF57667">
    <property type="entry name" value="beta-beta-alpha zinc fingers"/>
    <property type="match status" value="1"/>
</dbReference>
<keyword evidence="6 13" id="KW-0863">Zinc-finger</keyword>
<dbReference type="RefSeq" id="XP_019770098.2">
    <property type="nucleotide sequence ID" value="XM_019914539.2"/>
</dbReference>
<dbReference type="InterPro" id="IPR022755">
    <property type="entry name" value="Znf_C2H2_jaz"/>
</dbReference>
<evidence type="ECO:0000256" key="5">
    <source>
        <dbReference type="ARBA" id="ARBA00022723"/>
    </source>
</evidence>
<evidence type="ECO:0000256" key="4">
    <source>
        <dbReference type="ARBA" id="ARBA00022517"/>
    </source>
</evidence>
<dbReference type="Pfam" id="PF12171">
    <property type="entry name" value="zf-C2H2_jaz"/>
    <property type="match status" value="1"/>
</dbReference>
<dbReference type="PROSITE" id="PS00028">
    <property type="entry name" value="ZINC_FINGER_C2H2_1"/>
    <property type="match status" value="1"/>
</dbReference>
<keyword evidence="4" id="KW-0690">Ribosome biogenesis</keyword>
<evidence type="ECO:0000256" key="7">
    <source>
        <dbReference type="ARBA" id="ARBA00022833"/>
    </source>
</evidence>
<evidence type="ECO:0000256" key="10">
    <source>
        <dbReference type="ARBA" id="ARBA00057732"/>
    </source>
</evidence>
<dbReference type="GO" id="GO:0008270">
    <property type="term" value="F:zinc ion binding"/>
    <property type="evidence" value="ECO:0007669"/>
    <property type="project" value="UniProtKB-KW"/>
</dbReference>
<comment type="similarity">
    <text evidence="9">Belongs to the ZNF593/BUD20 C2H2-type zinc-finger protein family.</text>
</comment>
<dbReference type="InterPro" id="IPR051879">
    <property type="entry name" value="C2H2-ZF_Maturation_Protein"/>
</dbReference>
<dbReference type="InterPro" id="IPR036236">
    <property type="entry name" value="Znf_C2H2_sf"/>
</dbReference>
<dbReference type="FunFam" id="3.30.160.60:FF:000299">
    <property type="entry name" value="Zinc finger protein 593"/>
    <property type="match status" value="1"/>
</dbReference>
<evidence type="ECO:0000256" key="13">
    <source>
        <dbReference type="PROSITE-ProRule" id="PRU00042"/>
    </source>
</evidence>
<evidence type="ECO:0000256" key="12">
    <source>
        <dbReference type="ARBA" id="ARBA00068297"/>
    </source>
</evidence>
<reference evidence="16" key="1">
    <citation type="journal article" date="2012" name="Insect Biochem. Mol. Biol.">
        <title>Transcriptome and full-length cDNA resources for the mountain pine beetle, Dendroctonus ponderosae Hopkins, a major insect pest of pine forests.</title>
        <authorList>
            <person name="Keeling C.I."/>
            <person name="Henderson H."/>
            <person name="Li M."/>
            <person name="Yuen M."/>
            <person name="Clark E.L."/>
            <person name="Fraser J.D."/>
            <person name="Huber D.P."/>
            <person name="Liao N.Y."/>
            <person name="Roderick Docking T."/>
            <person name="Birol I."/>
            <person name="Chan S.K."/>
            <person name="Taylor G.A."/>
            <person name="Palmquist D."/>
            <person name="Jones S.J."/>
            <person name="Bohlmann J."/>
        </authorList>
    </citation>
    <scope>NUCLEOTIDE SEQUENCE</scope>
    <source>
        <tissue evidence="16">Midgut and adhering fatbody of emerged adults of both sexes 1</tissue>
    </source>
</reference>
<keyword evidence="5" id="KW-0479">Metal-binding</keyword>
<keyword evidence="8" id="KW-0539">Nucleus</keyword>
<dbReference type="SMART" id="SM00451">
    <property type="entry name" value="ZnF_U1"/>
    <property type="match status" value="1"/>
</dbReference>
<dbReference type="KEGG" id="dpa:109544400"/>
<dbReference type="PROSITE" id="PS50157">
    <property type="entry name" value="ZINC_FINGER_C2H2_2"/>
    <property type="match status" value="1"/>
</dbReference>
<comment type="subcellular location">
    <subcellularLocation>
        <location evidence="2">Cytoplasm</location>
    </subcellularLocation>
    <subcellularLocation>
        <location evidence="1">Nucleus</location>
    </subcellularLocation>
</comment>
<evidence type="ECO:0000256" key="6">
    <source>
        <dbReference type="ARBA" id="ARBA00022771"/>
    </source>
</evidence>
<evidence type="ECO:0000256" key="2">
    <source>
        <dbReference type="ARBA" id="ARBA00004496"/>
    </source>
</evidence>
<evidence type="ECO:0000256" key="14">
    <source>
        <dbReference type="SAM" id="MobiDB-lite"/>
    </source>
</evidence>
<evidence type="ECO:0000256" key="9">
    <source>
        <dbReference type="ARBA" id="ARBA00038064"/>
    </source>
</evidence>
<evidence type="ECO:0000256" key="1">
    <source>
        <dbReference type="ARBA" id="ARBA00004123"/>
    </source>
</evidence>
<dbReference type="GO" id="GO:0042254">
    <property type="term" value="P:ribosome biogenesis"/>
    <property type="evidence" value="ECO:0007669"/>
    <property type="project" value="UniProtKB-KW"/>
</dbReference>
<name>J3JWU7_DENPD</name>
<evidence type="ECO:0000313" key="16">
    <source>
        <dbReference type="EMBL" id="AEE62677.1"/>
    </source>
</evidence>
<evidence type="ECO:0000259" key="15">
    <source>
        <dbReference type="PROSITE" id="PS50157"/>
    </source>
</evidence>
<dbReference type="PANTHER" id="PTHR46095">
    <property type="entry name" value="ZINC FINGER PROTEIN 593"/>
    <property type="match status" value="1"/>
</dbReference>
<comment type="subunit">
    <text evidence="11">Associates with pre-60S ribosomal particles; released from the pre-60S particle very early in the cytoplasm.</text>
</comment>
<sequence>MVYSRKKKQSSGDTNLNKKYKTKRRVKDLDEINADLKEDKAKVLLNQEVDFDKPGNAQFYCLHCARYFITSQALKEHFTTKVHKRRMKALEEEPYTIEDSERAAGQGSWKPPLKRKIATQQPLGEDSGKKQKTDPSC</sequence>
<dbReference type="EMBL" id="BT127715">
    <property type="protein sequence ID" value="AEE62677.1"/>
    <property type="molecule type" value="mRNA"/>
</dbReference>
<keyword evidence="3" id="KW-0963">Cytoplasm</keyword>
<organism evidence="16">
    <name type="scientific">Dendroctonus ponderosae</name>
    <name type="common">Mountain pine beetle</name>
    <dbReference type="NCBI Taxonomy" id="77166"/>
    <lineage>
        <taxon>Eukaryota</taxon>
        <taxon>Metazoa</taxon>
        <taxon>Ecdysozoa</taxon>
        <taxon>Arthropoda</taxon>
        <taxon>Hexapoda</taxon>
        <taxon>Insecta</taxon>
        <taxon>Pterygota</taxon>
        <taxon>Neoptera</taxon>
        <taxon>Endopterygota</taxon>
        <taxon>Coleoptera</taxon>
        <taxon>Polyphaga</taxon>
        <taxon>Cucujiformia</taxon>
        <taxon>Curculionidae</taxon>
        <taxon>Scolytinae</taxon>
        <taxon>Dendroctonus</taxon>
    </lineage>
</organism>
<proteinExistence type="evidence at transcript level"/>
<feature type="domain" description="C2H2-type" evidence="15">
    <location>
        <begin position="59"/>
        <end position="88"/>
    </location>
</feature>
<dbReference type="PANTHER" id="PTHR46095:SF1">
    <property type="entry name" value="ZINC FINGER PROTEIN 593"/>
    <property type="match status" value="1"/>
</dbReference>
<dbReference type="GO" id="GO:0005634">
    <property type="term" value="C:nucleus"/>
    <property type="evidence" value="ECO:0007669"/>
    <property type="project" value="UniProtKB-SubCell"/>
</dbReference>
<dbReference type="AlphaFoldDB" id="J3JWU7"/>
<feature type="compositionally biased region" description="Basic and acidic residues" evidence="14">
    <location>
        <begin position="126"/>
        <end position="137"/>
    </location>
</feature>